<keyword evidence="2" id="KW-1185">Reference proteome</keyword>
<proteinExistence type="predicted"/>
<organism evidence="1 2">
    <name type="scientific">Roseovarius lutimaris</name>
    <dbReference type="NCBI Taxonomy" id="1005928"/>
    <lineage>
        <taxon>Bacteria</taxon>
        <taxon>Pseudomonadati</taxon>
        <taxon>Pseudomonadota</taxon>
        <taxon>Alphaproteobacteria</taxon>
        <taxon>Rhodobacterales</taxon>
        <taxon>Roseobacteraceae</taxon>
        <taxon>Roseovarius</taxon>
    </lineage>
</organism>
<dbReference type="STRING" id="1005928.SAMN04487859_10321"/>
<dbReference type="OrthoDB" id="7866188at2"/>
<accession>A0A1I4Z8L9</accession>
<sequence>MTDRELDELLTIRWPMVMRRVMADGTDEWLKGFVRSIAKHGKRASWRPTGKQEQIMRRLVSELGTAPERDVELIER</sequence>
<gene>
    <name evidence="1" type="ORF">SAMN04487859_10321</name>
</gene>
<protein>
    <submittedName>
        <fullName evidence="1">Uncharacterized protein</fullName>
    </submittedName>
</protein>
<evidence type="ECO:0000313" key="2">
    <source>
        <dbReference type="Proteomes" id="UP000198599"/>
    </source>
</evidence>
<name>A0A1I4Z8L9_9RHOB</name>
<dbReference type="RefSeq" id="WP_092834202.1">
    <property type="nucleotide sequence ID" value="NZ_FOVP01000003.1"/>
</dbReference>
<dbReference type="EMBL" id="FOVP01000003">
    <property type="protein sequence ID" value="SFN46642.1"/>
    <property type="molecule type" value="Genomic_DNA"/>
</dbReference>
<reference evidence="2" key="1">
    <citation type="submission" date="2016-10" db="EMBL/GenBank/DDBJ databases">
        <authorList>
            <person name="Varghese N."/>
            <person name="Submissions S."/>
        </authorList>
    </citation>
    <scope>NUCLEOTIDE SEQUENCE [LARGE SCALE GENOMIC DNA]</scope>
    <source>
        <strain evidence="2">DSM 28463</strain>
    </source>
</reference>
<dbReference type="AlphaFoldDB" id="A0A1I4Z8L9"/>
<dbReference type="Proteomes" id="UP000198599">
    <property type="component" value="Unassembled WGS sequence"/>
</dbReference>
<evidence type="ECO:0000313" key="1">
    <source>
        <dbReference type="EMBL" id="SFN46642.1"/>
    </source>
</evidence>